<organism evidence="6 7">
    <name type="scientific">Candidatus Cryptobacteroides avicola</name>
    <dbReference type="NCBI Taxonomy" id="2840757"/>
    <lineage>
        <taxon>Bacteria</taxon>
        <taxon>Pseudomonadati</taxon>
        <taxon>Bacteroidota</taxon>
        <taxon>Bacteroidia</taxon>
        <taxon>Bacteroidales</taxon>
        <taxon>Candidatus Cryptobacteroides</taxon>
    </lineage>
</organism>
<dbReference type="AlphaFoldDB" id="A0A940IJJ3"/>
<dbReference type="SUPFAM" id="SSF56300">
    <property type="entry name" value="Metallo-dependent phosphatases"/>
    <property type="match status" value="1"/>
</dbReference>
<evidence type="ECO:0000256" key="1">
    <source>
        <dbReference type="ARBA" id="ARBA00022722"/>
    </source>
</evidence>
<dbReference type="Gene3D" id="3.60.21.10">
    <property type="match status" value="1"/>
</dbReference>
<evidence type="ECO:0000256" key="4">
    <source>
        <dbReference type="RuleBase" id="RU363069"/>
    </source>
</evidence>
<name>A0A940IJJ3_9BACT</name>
<dbReference type="NCBIfam" id="TIGR00619">
    <property type="entry name" value="sbcd"/>
    <property type="match status" value="1"/>
</dbReference>
<dbReference type="PANTHER" id="PTHR30337:SF0">
    <property type="entry name" value="NUCLEASE SBCCD SUBUNIT D"/>
    <property type="match status" value="1"/>
</dbReference>
<protein>
    <recommendedName>
        <fullName evidence="4">Nuclease SbcCD subunit D</fullName>
    </recommendedName>
</protein>
<evidence type="ECO:0000256" key="3">
    <source>
        <dbReference type="ARBA" id="ARBA00022839"/>
    </source>
</evidence>
<dbReference type="CDD" id="cd00840">
    <property type="entry name" value="MPP_Mre11_N"/>
    <property type="match status" value="1"/>
</dbReference>
<dbReference type="InterPro" id="IPR029052">
    <property type="entry name" value="Metallo-depent_PP-like"/>
</dbReference>
<dbReference type="InterPro" id="IPR004843">
    <property type="entry name" value="Calcineurin-like_PHP"/>
</dbReference>
<dbReference type="InterPro" id="IPR004593">
    <property type="entry name" value="SbcD"/>
</dbReference>
<dbReference type="EMBL" id="JADILV010000080">
    <property type="protein sequence ID" value="MBO8484646.1"/>
    <property type="molecule type" value="Genomic_DNA"/>
</dbReference>
<keyword evidence="1 4" id="KW-0540">Nuclease</keyword>
<comment type="function">
    <text evidence="4">SbcCD cleaves DNA hairpin structures. These structures can inhibit DNA replication and are intermediates in certain DNA recombination reactions. The complex acts as a 3'-&gt;5' double strand exonuclease that can open hairpins. It also has a 5' single-strand endonuclease activity.</text>
</comment>
<dbReference type="Proteomes" id="UP000725002">
    <property type="component" value="Unassembled WGS sequence"/>
</dbReference>
<comment type="subunit">
    <text evidence="4">Heterodimer of SbcC and SbcD.</text>
</comment>
<dbReference type="GO" id="GO:0004519">
    <property type="term" value="F:endonuclease activity"/>
    <property type="evidence" value="ECO:0007669"/>
    <property type="project" value="UniProtKB-KW"/>
</dbReference>
<evidence type="ECO:0000313" key="7">
    <source>
        <dbReference type="Proteomes" id="UP000725002"/>
    </source>
</evidence>
<keyword evidence="4" id="KW-0233">DNA recombination</keyword>
<keyword evidence="2 4" id="KW-0378">Hydrolase</keyword>
<dbReference type="Pfam" id="PF00149">
    <property type="entry name" value="Metallophos"/>
    <property type="match status" value="1"/>
</dbReference>
<evidence type="ECO:0000259" key="5">
    <source>
        <dbReference type="Pfam" id="PF00149"/>
    </source>
</evidence>
<dbReference type="GO" id="GO:0008408">
    <property type="term" value="F:3'-5' exonuclease activity"/>
    <property type="evidence" value="ECO:0007669"/>
    <property type="project" value="InterPro"/>
</dbReference>
<dbReference type="GO" id="GO:0006260">
    <property type="term" value="P:DNA replication"/>
    <property type="evidence" value="ECO:0007669"/>
    <property type="project" value="UniProtKB-KW"/>
</dbReference>
<feature type="domain" description="Calcineurin-like phosphoesterase" evidence="5">
    <location>
        <begin position="7"/>
        <end position="247"/>
    </location>
</feature>
<reference evidence="6" key="2">
    <citation type="journal article" date="2021" name="PeerJ">
        <title>Extensive microbial diversity within the chicken gut microbiome revealed by metagenomics and culture.</title>
        <authorList>
            <person name="Gilroy R."/>
            <person name="Ravi A."/>
            <person name="Getino M."/>
            <person name="Pursley I."/>
            <person name="Horton D.L."/>
            <person name="Alikhan N.F."/>
            <person name="Baker D."/>
            <person name="Gharbi K."/>
            <person name="Hall N."/>
            <person name="Watson M."/>
            <person name="Adriaenssens E.M."/>
            <person name="Foster-Nyarko E."/>
            <person name="Jarju S."/>
            <person name="Secka A."/>
            <person name="Antonio M."/>
            <person name="Oren A."/>
            <person name="Chaudhuri R.R."/>
            <person name="La Ragione R."/>
            <person name="Hildebrand F."/>
            <person name="Pallen M.J."/>
        </authorList>
    </citation>
    <scope>NUCLEOTIDE SEQUENCE</scope>
    <source>
        <strain evidence="6">G3-8215</strain>
    </source>
</reference>
<evidence type="ECO:0000313" key="6">
    <source>
        <dbReference type="EMBL" id="MBO8484646.1"/>
    </source>
</evidence>
<evidence type="ECO:0000256" key="2">
    <source>
        <dbReference type="ARBA" id="ARBA00022801"/>
    </source>
</evidence>
<dbReference type="GO" id="GO:0006310">
    <property type="term" value="P:DNA recombination"/>
    <property type="evidence" value="ECO:0007669"/>
    <property type="project" value="UniProtKB-KW"/>
</dbReference>
<comment type="similarity">
    <text evidence="4">Belongs to the SbcD family.</text>
</comment>
<keyword evidence="3 4" id="KW-0269">Exonuclease</keyword>
<sequence>MKTQRPFKFIHTGDWHLGQIFNEYDRTREHTAFFGSLKGIVAGEQPDALLVCGDIYHSSVPSASVQKLYTDAVLELKEACPDMTVVIIAGNHDSPTRLEIDRNLWEHLGVKVIGSLSKTEGEVCLEKHIVGIPSREDGMAGYVVAVPHVFRQNYPELPDGSGTTEYLPGGARQDNHQYVRQKAFYQALLDRVKSCDAEVPVVLMAHLAVSGCDASGHDDTIGGMEYTPQDVFPDGYDYLALGHIHHPQTLRRTGAASIKTGGEEVYASPVARYSGSPVAVSFDENYAHSVSVVEISGSETGDGKQVRIKQVEIPQSVPMKTIPDHPVPFEEALGALEAFPGNTKAYIRLDVLIKDYLPQNAAARAMSVAESKECRYCGMKVTRESVASPDDARRLSVEEIKAVDPVEIAGMYYRQRFGTGLDPELEEMLKEVADEEYNRREE</sequence>
<dbReference type="InterPro" id="IPR050535">
    <property type="entry name" value="DNA_Repair-Maintenance_Comp"/>
</dbReference>
<accession>A0A940IJJ3</accession>
<reference evidence="6" key="1">
    <citation type="submission" date="2020-10" db="EMBL/GenBank/DDBJ databases">
        <authorList>
            <person name="Gilroy R."/>
        </authorList>
    </citation>
    <scope>NUCLEOTIDE SEQUENCE</scope>
    <source>
        <strain evidence="6">G3-8215</strain>
    </source>
</reference>
<proteinExistence type="inferred from homology"/>
<dbReference type="PANTHER" id="PTHR30337">
    <property type="entry name" value="COMPONENT OF ATP-DEPENDENT DSDNA EXONUCLEASE"/>
    <property type="match status" value="1"/>
</dbReference>
<keyword evidence="4" id="KW-0255">Endonuclease</keyword>
<gene>
    <name evidence="4 6" type="primary">sbcD</name>
    <name evidence="6" type="ORF">IAB75_11145</name>
</gene>
<keyword evidence="4" id="KW-0235">DNA replication</keyword>
<dbReference type="InterPro" id="IPR041796">
    <property type="entry name" value="Mre11_N"/>
</dbReference>
<comment type="caution">
    <text evidence="6">The sequence shown here is derived from an EMBL/GenBank/DDBJ whole genome shotgun (WGS) entry which is preliminary data.</text>
</comment>